<evidence type="ECO:0000256" key="4">
    <source>
        <dbReference type="ARBA" id="ARBA00004659"/>
    </source>
</evidence>
<evidence type="ECO:0000259" key="12">
    <source>
        <dbReference type="Pfam" id="PF00156"/>
    </source>
</evidence>
<accession>A0A0P9EDJ7</accession>
<evidence type="ECO:0000313" key="13">
    <source>
        <dbReference type="EMBL" id="SCY59878.1"/>
    </source>
</evidence>
<dbReference type="PATRIC" id="fig|381306.5.peg.2677"/>
<dbReference type="GO" id="GO:0005737">
    <property type="term" value="C:cytoplasm"/>
    <property type="evidence" value="ECO:0007669"/>
    <property type="project" value="UniProtKB-SubCell"/>
</dbReference>
<dbReference type="CDD" id="cd06223">
    <property type="entry name" value="PRTases_typeI"/>
    <property type="match status" value="1"/>
</dbReference>
<dbReference type="Proteomes" id="UP000183104">
    <property type="component" value="Unassembled WGS sequence"/>
</dbReference>
<evidence type="ECO:0000256" key="5">
    <source>
        <dbReference type="ARBA" id="ARBA00008391"/>
    </source>
</evidence>
<evidence type="ECO:0000313" key="14">
    <source>
        <dbReference type="Proteomes" id="UP000183104"/>
    </source>
</evidence>
<name>A0A0P9EDJ7_9GAMM</name>
<evidence type="ECO:0000256" key="9">
    <source>
        <dbReference type="ARBA" id="ARBA00022679"/>
    </source>
</evidence>
<dbReference type="GO" id="GO:0016208">
    <property type="term" value="F:AMP binding"/>
    <property type="evidence" value="ECO:0007669"/>
    <property type="project" value="TreeGrafter"/>
</dbReference>
<dbReference type="GO" id="GO:0006166">
    <property type="term" value="P:purine ribonucleoside salvage"/>
    <property type="evidence" value="ECO:0007669"/>
    <property type="project" value="UniProtKB-UniRule"/>
</dbReference>
<protein>
    <recommendedName>
        <fullName evidence="6 11">Adenine phosphoribosyltransferase</fullName>
        <shortName evidence="11">APRT</shortName>
        <ecNumber evidence="6 11">2.4.2.7</ecNumber>
    </recommendedName>
</protein>
<comment type="similarity">
    <text evidence="5 11">Belongs to the purine/pyrimidine phosphoribosyltransferase family.</text>
</comment>
<dbReference type="SUPFAM" id="SSF53271">
    <property type="entry name" value="PRTase-like"/>
    <property type="match status" value="1"/>
</dbReference>
<comment type="subunit">
    <text evidence="11">Homodimer.</text>
</comment>
<dbReference type="PANTHER" id="PTHR32315:SF3">
    <property type="entry name" value="ADENINE PHOSPHORIBOSYLTRANSFERASE"/>
    <property type="match status" value="1"/>
</dbReference>
<dbReference type="Gene3D" id="3.40.50.2020">
    <property type="match status" value="1"/>
</dbReference>
<dbReference type="GO" id="GO:0044209">
    <property type="term" value="P:AMP salvage"/>
    <property type="evidence" value="ECO:0007669"/>
    <property type="project" value="UniProtKB-UniRule"/>
</dbReference>
<dbReference type="PANTHER" id="PTHR32315">
    <property type="entry name" value="ADENINE PHOSPHORIBOSYLTRANSFERASE"/>
    <property type="match status" value="1"/>
</dbReference>
<dbReference type="InterPro" id="IPR029057">
    <property type="entry name" value="PRTase-like"/>
</dbReference>
<reference evidence="14" key="1">
    <citation type="submission" date="2016-10" db="EMBL/GenBank/DDBJ databases">
        <authorList>
            <person name="Varghese N."/>
        </authorList>
    </citation>
    <scope>NUCLEOTIDE SEQUENCE [LARGE SCALE GENOMIC DNA]</scope>
    <source>
        <strain evidence="14">HL 19</strain>
    </source>
</reference>
<dbReference type="NCBIfam" id="NF002636">
    <property type="entry name" value="PRK02304.1-5"/>
    <property type="match status" value="1"/>
</dbReference>
<organism evidence="13 14">
    <name type="scientific">Thiohalorhabdus denitrificans</name>
    <dbReference type="NCBI Taxonomy" id="381306"/>
    <lineage>
        <taxon>Bacteria</taxon>
        <taxon>Pseudomonadati</taxon>
        <taxon>Pseudomonadota</taxon>
        <taxon>Gammaproteobacteria</taxon>
        <taxon>Thiohalorhabdales</taxon>
        <taxon>Thiohalorhabdaceae</taxon>
        <taxon>Thiohalorhabdus</taxon>
    </lineage>
</organism>
<dbReference type="EC" id="2.4.2.7" evidence="6 11"/>
<dbReference type="InterPro" id="IPR050054">
    <property type="entry name" value="UPRTase/APRTase"/>
</dbReference>
<keyword evidence="9 11" id="KW-0808">Transferase</keyword>
<evidence type="ECO:0000256" key="2">
    <source>
        <dbReference type="ARBA" id="ARBA00003968"/>
    </source>
</evidence>
<evidence type="ECO:0000256" key="11">
    <source>
        <dbReference type="HAMAP-Rule" id="MF_00004"/>
    </source>
</evidence>
<dbReference type="NCBIfam" id="TIGR01090">
    <property type="entry name" value="apt"/>
    <property type="match status" value="1"/>
</dbReference>
<dbReference type="GO" id="GO:0003999">
    <property type="term" value="F:adenine phosphoribosyltransferase activity"/>
    <property type="evidence" value="ECO:0007669"/>
    <property type="project" value="UniProtKB-UniRule"/>
</dbReference>
<keyword evidence="10 11" id="KW-0660">Purine salvage</keyword>
<dbReference type="NCBIfam" id="NF002634">
    <property type="entry name" value="PRK02304.1-3"/>
    <property type="match status" value="1"/>
</dbReference>
<dbReference type="InterPro" id="IPR000836">
    <property type="entry name" value="PRTase_dom"/>
</dbReference>
<evidence type="ECO:0000256" key="7">
    <source>
        <dbReference type="ARBA" id="ARBA00022490"/>
    </source>
</evidence>
<comment type="pathway">
    <text evidence="4 11">Purine metabolism; AMP biosynthesis via salvage pathway; AMP from adenine: step 1/1.</text>
</comment>
<dbReference type="Pfam" id="PF00156">
    <property type="entry name" value="Pribosyltran"/>
    <property type="match status" value="1"/>
</dbReference>
<evidence type="ECO:0000256" key="10">
    <source>
        <dbReference type="ARBA" id="ARBA00022726"/>
    </source>
</evidence>
<dbReference type="RefSeq" id="WP_054965771.1">
    <property type="nucleotide sequence ID" value="NZ_FMUN01000008.1"/>
</dbReference>
<evidence type="ECO:0000256" key="8">
    <source>
        <dbReference type="ARBA" id="ARBA00022676"/>
    </source>
</evidence>
<dbReference type="EMBL" id="FMUN01000008">
    <property type="protein sequence ID" value="SCY59878.1"/>
    <property type="molecule type" value="Genomic_DNA"/>
</dbReference>
<dbReference type="FunFam" id="3.40.50.2020:FF:000021">
    <property type="entry name" value="Adenine phosphoribosyltransferase"/>
    <property type="match status" value="1"/>
</dbReference>
<comment type="subcellular location">
    <subcellularLocation>
        <location evidence="3 11">Cytoplasm</location>
    </subcellularLocation>
</comment>
<evidence type="ECO:0000256" key="6">
    <source>
        <dbReference type="ARBA" id="ARBA00011893"/>
    </source>
</evidence>
<evidence type="ECO:0000256" key="3">
    <source>
        <dbReference type="ARBA" id="ARBA00004496"/>
    </source>
</evidence>
<gene>
    <name evidence="11" type="primary">apt</name>
    <name evidence="13" type="ORF">SAMN05661077_2622</name>
</gene>
<comment type="function">
    <text evidence="2 11">Catalyzes a salvage reaction resulting in the formation of AMP, that is energically less costly than de novo synthesis.</text>
</comment>
<dbReference type="HAMAP" id="MF_00004">
    <property type="entry name" value="Aden_phosphoribosyltr"/>
    <property type="match status" value="1"/>
</dbReference>
<dbReference type="GO" id="GO:0002055">
    <property type="term" value="F:adenine binding"/>
    <property type="evidence" value="ECO:0007669"/>
    <property type="project" value="TreeGrafter"/>
</dbReference>
<keyword evidence="8 11" id="KW-0328">Glycosyltransferase</keyword>
<dbReference type="AlphaFoldDB" id="A0A0P9EDJ7"/>
<comment type="catalytic activity">
    <reaction evidence="1 11">
        <text>AMP + diphosphate = 5-phospho-alpha-D-ribose 1-diphosphate + adenine</text>
        <dbReference type="Rhea" id="RHEA:16609"/>
        <dbReference type="ChEBI" id="CHEBI:16708"/>
        <dbReference type="ChEBI" id="CHEBI:33019"/>
        <dbReference type="ChEBI" id="CHEBI:58017"/>
        <dbReference type="ChEBI" id="CHEBI:456215"/>
        <dbReference type="EC" id="2.4.2.7"/>
    </reaction>
</comment>
<dbReference type="UniPathway" id="UPA00588">
    <property type="reaction ID" value="UER00646"/>
</dbReference>
<feature type="domain" description="Phosphoribosyltransferase" evidence="12">
    <location>
        <begin position="52"/>
        <end position="153"/>
    </location>
</feature>
<proteinExistence type="inferred from homology"/>
<dbReference type="InterPro" id="IPR005764">
    <property type="entry name" value="Ade_phspho_trans"/>
</dbReference>
<dbReference type="GO" id="GO:0006168">
    <property type="term" value="P:adenine salvage"/>
    <property type="evidence" value="ECO:0007669"/>
    <property type="project" value="InterPro"/>
</dbReference>
<keyword evidence="7 11" id="KW-0963">Cytoplasm</keyword>
<dbReference type="OrthoDB" id="9803963at2"/>
<keyword evidence="14" id="KW-1185">Reference proteome</keyword>
<dbReference type="STRING" id="381306.AN478_06295"/>
<evidence type="ECO:0000256" key="1">
    <source>
        <dbReference type="ARBA" id="ARBA00000868"/>
    </source>
</evidence>
<sequence length="179" mass="19343">MSQNQALRDRVRSIPDYPKPGIVFRDITTLLQDPAGFRETVDRLVTPFGTHEVDKVVGVEARGFIIGGAVAHQLHAGFVPARKMGKLPWETVSAEYELEYGTDAIQMHTDCIDKGERVLLVDDLIATGGSAGAALDLVEQVGGAVVGCSFVIDLPDLGGSTRLRERGYQVSALMEFEGD</sequence>